<dbReference type="InterPro" id="IPR010131">
    <property type="entry name" value="MdtP/NodT-like"/>
</dbReference>
<dbReference type="InterPro" id="IPR003423">
    <property type="entry name" value="OMP_efflux"/>
</dbReference>
<dbReference type="RefSeq" id="WP_114484202.1">
    <property type="nucleotide sequence ID" value="NZ_QPJU01000012.1"/>
</dbReference>
<dbReference type="Proteomes" id="UP000252174">
    <property type="component" value="Unassembled WGS sequence"/>
</dbReference>
<evidence type="ECO:0000313" key="6">
    <source>
        <dbReference type="Proteomes" id="UP000252174"/>
    </source>
</evidence>
<dbReference type="GO" id="GO:0005886">
    <property type="term" value="C:plasma membrane"/>
    <property type="evidence" value="ECO:0007669"/>
    <property type="project" value="UniProtKB-SubCell"/>
</dbReference>
<feature type="compositionally biased region" description="Polar residues" evidence="4">
    <location>
        <begin position="141"/>
        <end position="155"/>
    </location>
</feature>
<dbReference type="Gene3D" id="1.20.1600.10">
    <property type="entry name" value="Outer membrane efflux proteins (OEP)"/>
    <property type="match status" value="1"/>
</dbReference>
<dbReference type="Gene3D" id="2.20.200.10">
    <property type="entry name" value="Outer membrane efflux proteins (OEP)"/>
    <property type="match status" value="1"/>
</dbReference>
<proteinExistence type="inferred from homology"/>
<keyword evidence="2" id="KW-0472">Membrane</keyword>
<keyword evidence="2 5" id="KW-0449">Lipoprotein</keyword>
<sequence>MNHRLRPPPSPFFACAATPKRGLVGLTVVCTLLALSACSVTQVTPPAPLQAPAHFKEAQAQDAPPQERSGAAAGDASLWQRAPATAPVPDAWWQLFADPTLDALEAQVLVGNTTLQSAVAAVANARAVLAASRSAMAPSLSTDFGASRSASPTTGNGTGNLGASAGSVGNPANSVSLTASASWELDLWGRLEQSSRGAAAQLQASADDLAAARLSVQALLAQSYFSLRTAEAQLALLERTVQSYERALALTQARYAQGVAARTDVLQAQTQLQSAQAQRADMVAQRAQLEHALAVLLGQAPAAFELAATATLPAVPALPPLLPATLLQRRPDIAAAQQRVAAAYAQIGAADAAFFPALTLSADAGFRRSTLANLLSAPARLWSLGPSISQAWLDGGQRKLASAQARATAEQATATYRQTVLTALQEVEDNLVLARQLQQELALQQEALAAARKTLAITLAQYRAGTVGYLNVVTAQTSVFTSETTVLGVQNRQLAAVSQLLKNIAGRWQPVPRACLQDPDLPPRGSEPPINDCMQMPVATKQ</sequence>
<reference evidence="5 6" key="1">
    <citation type="submission" date="2018-07" db="EMBL/GenBank/DDBJ databases">
        <title>Genomic Encyclopedia of Type Strains, Phase IV (KMG-IV): sequencing the most valuable type-strain genomes for metagenomic binning, comparative biology and taxonomic classification.</title>
        <authorList>
            <person name="Goeker M."/>
        </authorList>
    </citation>
    <scope>NUCLEOTIDE SEQUENCE [LARGE SCALE GENOMIC DNA]</scope>
    <source>
        <strain evidence="5 6">DSM 100911</strain>
    </source>
</reference>
<protein>
    <submittedName>
        <fullName evidence="5">NodT family efflux transporter outer membrane factor (OMF) lipoprotein</fullName>
    </submittedName>
</protein>
<name>A0A369AH08_9BURK</name>
<organism evidence="5 6">
    <name type="scientific">Extensimonas vulgaris</name>
    <dbReference type="NCBI Taxonomy" id="1031594"/>
    <lineage>
        <taxon>Bacteria</taxon>
        <taxon>Pseudomonadati</taxon>
        <taxon>Pseudomonadota</taxon>
        <taxon>Betaproteobacteria</taxon>
        <taxon>Burkholderiales</taxon>
        <taxon>Comamonadaceae</taxon>
        <taxon>Extensimonas</taxon>
    </lineage>
</organism>
<comment type="caution">
    <text evidence="5">The sequence shown here is derived from an EMBL/GenBank/DDBJ whole genome shotgun (WGS) entry which is preliminary data.</text>
</comment>
<accession>A0A369AH08</accession>
<evidence type="ECO:0000256" key="4">
    <source>
        <dbReference type="SAM" id="MobiDB-lite"/>
    </source>
</evidence>
<dbReference type="PANTHER" id="PTHR30203:SF33">
    <property type="entry name" value="BLR4455 PROTEIN"/>
    <property type="match status" value="1"/>
</dbReference>
<comment type="subcellular location">
    <subcellularLocation>
        <location evidence="2">Cell membrane</location>
        <topology evidence="2">Lipid-anchor</topology>
    </subcellularLocation>
</comment>
<feature type="region of interest" description="Disordered" evidence="4">
    <location>
        <begin position="55"/>
        <end position="75"/>
    </location>
</feature>
<dbReference type="OrthoDB" id="9770517at2"/>
<keyword evidence="3" id="KW-0175">Coiled coil</keyword>
<evidence type="ECO:0000256" key="1">
    <source>
        <dbReference type="ARBA" id="ARBA00007613"/>
    </source>
</evidence>
<dbReference type="PANTHER" id="PTHR30203">
    <property type="entry name" value="OUTER MEMBRANE CATION EFFLUX PROTEIN"/>
    <property type="match status" value="1"/>
</dbReference>
<keyword evidence="2" id="KW-0564">Palmitate</keyword>
<evidence type="ECO:0000313" key="5">
    <source>
        <dbReference type="EMBL" id="RCX07638.1"/>
    </source>
</evidence>
<dbReference type="NCBIfam" id="TIGR01845">
    <property type="entry name" value="outer_NodT"/>
    <property type="match status" value="1"/>
</dbReference>
<dbReference type="GO" id="GO:0015562">
    <property type="term" value="F:efflux transmembrane transporter activity"/>
    <property type="evidence" value="ECO:0007669"/>
    <property type="project" value="InterPro"/>
</dbReference>
<feature type="coiled-coil region" evidence="3">
    <location>
        <begin position="227"/>
        <end position="292"/>
    </location>
</feature>
<comment type="similarity">
    <text evidence="1 2">Belongs to the outer membrane factor (OMF) (TC 1.B.17) family.</text>
</comment>
<evidence type="ECO:0000256" key="3">
    <source>
        <dbReference type="SAM" id="Coils"/>
    </source>
</evidence>
<dbReference type="EMBL" id="QPJU01000012">
    <property type="protein sequence ID" value="RCX07638.1"/>
    <property type="molecule type" value="Genomic_DNA"/>
</dbReference>
<evidence type="ECO:0000256" key="2">
    <source>
        <dbReference type="RuleBase" id="RU362097"/>
    </source>
</evidence>
<dbReference type="AlphaFoldDB" id="A0A369AH08"/>
<gene>
    <name evidence="5" type="ORF">DFR45_11250</name>
</gene>
<dbReference type="Pfam" id="PF02321">
    <property type="entry name" value="OEP"/>
    <property type="match status" value="2"/>
</dbReference>
<dbReference type="SUPFAM" id="SSF56954">
    <property type="entry name" value="Outer membrane efflux proteins (OEP)"/>
    <property type="match status" value="1"/>
</dbReference>
<feature type="region of interest" description="Disordered" evidence="4">
    <location>
        <begin position="141"/>
        <end position="165"/>
    </location>
</feature>
<keyword evidence="2" id="KW-1134">Transmembrane beta strand</keyword>
<keyword evidence="2" id="KW-0812">Transmembrane</keyword>
<feature type="coiled-coil region" evidence="3">
    <location>
        <begin position="424"/>
        <end position="454"/>
    </location>
</feature>
<keyword evidence="6" id="KW-1185">Reference proteome</keyword>